<dbReference type="Proteomes" id="UP000807353">
    <property type="component" value="Unassembled WGS sequence"/>
</dbReference>
<feature type="transmembrane region" description="Helical" evidence="1">
    <location>
        <begin position="142"/>
        <end position="164"/>
    </location>
</feature>
<evidence type="ECO:0000313" key="3">
    <source>
        <dbReference type="EMBL" id="KAF9461019.1"/>
    </source>
</evidence>
<keyword evidence="4" id="KW-1185">Reference proteome</keyword>
<evidence type="ECO:0000259" key="2">
    <source>
        <dbReference type="Pfam" id="PF20151"/>
    </source>
</evidence>
<name>A0A9P6CHK0_9AGAR</name>
<dbReference type="EMBL" id="MU150290">
    <property type="protein sequence ID" value="KAF9461019.1"/>
    <property type="molecule type" value="Genomic_DNA"/>
</dbReference>
<organism evidence="3 4">
    <name type="scientific">Collybia nuda</name>
    <dbReference type="NCBI Taxonomy" id="64659"/>
    <lineage>
        <taxon>Eukaryota</taxon>
        <taxon>Fungi</taxon>
        <taxon>Dikarya</taxon>
        <taxon>Basidiomycota</taxon>
        <taxon>Agaricomycotina</taxon>
        <taxon>Agaricomycetes</taxon>
        <taxon>Agaricomycetidae</taxon>
        <taxon>Agaricales</taxon>
        <taxon>Tricholomatineae</taxon>
        <taxon>Clitocybaceae</taxon>
        <taxon>Collybia</taxon>
    </lineage>
</organism>
<feature type="transmembrane region" description="Helical" evidence="1">
    <location>
        <begin position="205"/>
        <end position="224"/>
    </location>
</feature>
<dbReference type="InterPro" id="IPR045340">
    <property type="entry name" value="DUF6533"/>
</dbReference>
<accession>A0A9P6CHK0</accession>
<evidence type="ECO:0000313" key="4">
    <source>
        <dbReference type="Proteomes" id="UP000807353"/>
    </source>
</evidence>
<sequence length="347" mass="39417">MAECCEASHSTPPQFFTASTYFVLCVGAAHISGAPFSCSYDNYSPNTVCPNLKSYPEKKTDRLYSYIQFSIQYASIALLYYDYSLTFTQEVEYVWKSTFRLSTILYMFCRYALVANVVYLLNISNKLNIQVSFFSCDYGYKVCSALSVLGRTAIIIVWTARAYAVFDRSLIILFSLGTSGLACLILSIVRSILSLQIMNKSKVSLLIQIFMCVFEFISALLATFRCMQAIQIGGFRRNHGNRFLYLICDQGSHTVFLVSPVKVLAILLNRGGFIQRLLNALTLPISGLLTARFLLCLRMWEDNASKRHRRNRSSDLQFTTILQSNIDEFGGDPIIFEERNCRDDPLR</sequence>
<comment type="caution">
    <text evidence="3">The sequence shown here is derived from an EMBL/GenBank/DDBJ whole genome shotgun (WGS) entry which is preliminary data.</text>
</comment>
<feature type="domain" description="DUF6533" evidence="2">
    <location>
        <begin position="72"/>
        <end position="112"/>
    </location>
</feature>
<keyword evidence="1" id="KW-0812">Transmembrane</keyword>
<protein>
    <recommendedName>
        <fullName evidence="2">DUF6533 domain-containing protein</fullName>
    </recommendedName>
</protein>
<gene>
    <name evidence="3" type="ORF">BDZ94DRAFT_1168500</name>
</gene>
<keyword evidence="1" id="KW-1133">Transmembrane helix</keyword>
<feature type="transmembrane region" description="Helical" evidence="1">
    <location>
        <begin position="63"/>
        <end position="81"/>
    </location>
</feature>
<proteinExistence type="predicted"/>
<dbReference type="OrthoDB" id="3242409at2759"/>
<keyword evidence="1" id="KW-0472">Membrane</keyword>
<reference evidence="3" key="1">
    <citation type="submission" date="2020-11" db="EMBL/GenBank/DDBJ databases">
        <authorList>
            <consortium name="DOE Joint Genome Institute"/>
            <person name="Ahrendt S."/>
            <person name="Riley R."/>
            <person name="Andreopoulos W."/>
            <person name="Labutti K."/>
            <person name="Pangilinan J."/>
            <person name="Ruiz-Duenas F.J."/>
            <person name="Barrasa J.M."/>
            <person name="Sanchez-Garcia M."/>
            <person name="Camarero S."/>
            <person name="Miyauchi S."/>
            <person name="Serrano A."/>
            <person name="Linde D."/>
            <person name="Babiker R."/>
            <person name="Drula E."/>
            <person name="Ayuso-Fernandez I."/>
            <person name="Pacheco R."/>
            <person name="Padilla G."/>
            <person name="Ferreira P."/>
            <person name="Barriuso J."/>
            <person name="Kellner H."/>
            <person name="Castanera R."/>
            <person name="Alfaro M."/>
            <person name="Ramirez L."/>
            <person name="Pisabarro A.G."/>
            <person name="Kuo A."/>
            <person name="Tritt A."/>
            <person name="Lipzen A."/>
            <person name="He G."/>
            <person name="Yan M."/>
            <person name="Ng V."/>
            <person name="Cullen D."/>
            <person name="Martin F."/>
            <person name="Rosso M.-N."/>
            <person name="Henrissat B."/>
            <person name="Hibbett D."/>
            <person name="Martinez A.T."/>
            <person name="Grigoriev I.V."/>
        </authorList>
    </citation>
    <scope>NUCLEOTIDE SEQUENCE</scope>
    <source>
        <strain evidence="3">CBS 247.69</strain>
    </source>
</reference>
<feature type="transmembrane region" description="Helical" evidence="1">
    <location>
        <begin position="170"/>
        <end position="193"/>
    </location>
</feature>
<dbReference type="AlphaFoldDB" id="A0A9P6CHK0"/>
<dbReference type="Pfam" id="PF20151">
    <property type="entry name" value="DUF6533"/>
    <property type="match status" value="1"/>
</dbReference>
<evidence type="ECO:0000256" key="1">
    <source>
        <dbReference type="SAM" id="Phobius"/>
    </source>
</evidence>
<feature type="transmembrane region" description="Helical" evidence="1">
    <location>
        <begin position="101"/>
        <end position="121"/>
    </location>
</feature>